<gene>
    <name evidence="1" type="ORF">SAMN04488526_1708</name>
</gene>
<protein>
    <recommendedName>
        <fullName evidence="3">Transposase, IS5 family</fullName>
    </recommendedName>
</protein>
<sequence length="65" mass="7384">MSDLYWLTNAQMARLETFFPKSHGKERHQIATVPDPLLARCDDLVVDAPADARDSNRPLPHDAIR</sequence>
<keyword evidence="2" id="KW-1185">Reference proteome</keyword>
<dbReference type="AlphaFoldDB" id="A0A1H7LF23"/>
<evidence type="ECO:0000313" key="1">
    <source>
        <dbReference type="EMBL" id="SEK97429.1"/>
    </source>
</evidence>
<accession>A0A1H7LF23</accession>
<evidence type="ECO:0008006" key="3">
    <source>
        <dbReference type="Google" id="ProtNLM"/>
    </source>
</evidence>
<dbReference type="STRING" id="188906.SAMN04488526_1708"/>
<name>A0A1H7LF23_9RHOB</name>
<proteinExistence type="predicted"/>
<organism evidence="1 2">
    <name type="scientific">Jannaschia helgolandensis</name>
    <dbReference type="NCBI Taxonomy" id="188906"/>
    <lineage>
        <taxon>Bacteria</taxon>
        <taxon>Pseudomonadati</taxon>
        <taxon>Pseudomonadota</taxon>
        <taxon>Alphaproteobacteria</taxon>
        <taxon>Rhodobacterales</taxon>
        <taxon>Roseobacteraceae</taxon>
        <taxon>Jannaschia</taxon>
    </lineage>
</organism>
<reference evidence="1 2" key="1">
    <citation type="submission" date="2016-10" db="EMBL/GenBank/DDBJ databases">
        <authorList>
            <person name="de Groot N.N."/>
        </authorList>
    </citation>
    <scope>NUCLEOTIDE SEQUENCE [LARGE SCALE GENOMIC DNA]</scope>
    <source>
        <strain evidence="1 2">DSM 14858</strain>
    </source>
</reference>
<dbReference type="EMBL" id="FNZQ01000002">
    <property type="protein sequence ID" value="SEK97429.1"/>
    <property type="molecule type" value="Genomic_DNA"/>
</dbReference>
<evidence type="ECO:0000313" key="2">
    <source>
        <dbReference type="Proteomes" id="UP000199283"/>
    </source>
</evidence>
<dbReference type="Proteomes" id="UP000199283">
    <property type="component" value="Unassembled WGS sequence"/>
</dbReference>